<dbReference type="GeneID" id="34567544"/>
<organism evidence="2 3">
    <name type="scientific">Colletotrichum orchidophilum</name>
    <dbReference type="NCBI Taxonomy" id="1209926"/>
    <lineage>
        <taxon>Eukaryota</taxon>
        <taxon>Fungi</taxon>
        <taxon>Dikarya</taxon>
        <taxon>Ascomycota</taxon>
        <taxon>Pezizomycotina</taxon>
        <taxon>Sordariomycetes</taxon>
        <taxon>Hypocreomycetidae</taxon>
        <taxon>Glomerellales</taxon>
        <taxon>Glomerellaceae</taxon>
        <taxon>Colletotrichum</taxon>
    </lineage>
</organism>
<dbReference type="EMBL" id="MJBS01000290">
    <property type="protein sequence ID" value="OHE90278.1"/>
    <property type="molecule type" value="Genomic_DNA"/>
</dbReference>
<feature type="region of interest" description="Disordered" evidence="1">
    <location>
        <begin position="48"/>
        <end position="82"/>
    </location>
</feature>
<dbReference type="AlphaFoldDB" id="A0A1G4AM82"/>
<name>A0A1G4AM82_9PEZI</name>
<dbReference type="OrthoDB" id="10628311at2759"/>
<gene>
    <name evidence="2" type="ORF">CORC01_14423</name>
</gene>
<comment type="caution">
    <text evidence="2">The sequence shown here is derived from an EMBL/GenBank/DDBJ whole genome shotgun (WGS) entry which is preliminary data.</text>
</comment>
<dbReference type="RefSeq" id="XP_022467455.1">
    <property type="nucleotide sequence ID" value="XM_022626034.1"/>
</dbReference>
<evidence type="ECO:0000313" key="2">
    <source>
        <dbReference type="EMBL" id="OHE90278.1"/>
    </source>
</evidence>
<reference evidence="2 3" key="1">
    <citation type="submission" date="2016-09" db="EMBL/GenBank/DDBJ databases">
        <authorList>
            <person name="Capua I."/>
            <person name="De Benedictis P."/>
            <person name="Joannis T."/>
            <person name="Lombin L.H."/>
            <person name="Cattoli G."/>
        </authorList>
    </citation>
    <scope>NUCLEOTIDE SEQUENCE [LARGE SCALE GENOMIC DNA]</scope>
    <source>
        <strain evidence="2 3">IMI 309357</strain>
    </source>
</reference>
<dbReference type="Proteomes" id="UP000176998">
    <property type="component" value="Unassembled WGS sequence"/>
</dbReference>
<evidence type="ECO:0000256" key="1">
    <source>
        <dbReference type="SAM" id="MobiDB-lite"/>
    </source>
</evidence>
<sequence length="112" mass="12128">MGSTLDGGLPALDHFTAQLFEESFLDEDELKKREEVVEVAKHKASRKRARVDISSIDPAMSDDTSEDDRTAPNTPDTCRGYSDLGQKAGEECSATVSITAVAALVQEIAKNK</sequence>
<evidence type="ECO:0000313" key="3">
    <source>
        <dbReference type="Proteomes" id="UP000176998"/>
    </source>
</evidence>
<keyword evidence="3" id="KW-1185">Reference proteome</keyword>
<accession>A0A1G4AM82</accession>
<protein>
    <submittedName>
        <fullName evidence="2">Uncharacterized protein</fullName>
    </submittedName>
</protein>
<proteinExistence type="predicted"/>